<name>A0ABV5B046_9BACL</name>
<keyword evidence="3" id="KW-1185">Reference proteome</keyword>
<protein>
    <submittedName>
        <fullName evidence="2">Uncharacterized protein</fullName>
    </submittedName>
</protein>
<evidence type="ECO:0000256" key="1">
    <source>
        <dbReference type="SAM" id="MobiDB-lite"/>
    </source>
</evidence>
<comment type="caution">
    <text evidence="2">The sequence shown here is derived from an EMBL/GenBank/DDBJ whole genome shotgun (WGS) entry which is preliminary data.</text>
</comment>
<gene>
    <name evidence="2" type="ORF">ACE41H_24095</name>
</gene>
<dbReference type="Proteomes" id="UP001580346">
    <property type="component" value="Unassembled WGS sequence"/>
</dbReference>
<reference evidence="2 3" key="1">
    <citation type="submission" date="2024-09" db="EMBL/GenBank/DDBJ databases">
        <title>Paenibacillus zeirhizospherea sp. nov., isolated from surface of the maize (Zea mays) roots in a horticulture field, Hungary.</title>
        <authorList>
            <person name="Marton D."/>
            <person name="Farkas M."/>
            <person name="Bedics A."/>
            <person name="Toth E."/>
            <person name="Tancsics A."/>
            <person name="Boka K."/>
            <person name="Maroti G."/>
            <person name="Kriszt B."/>
            <person name="Cserhati M."/>
        </authorList>
    </citation>
    <scope>NUCLEOTIDE SEQUENCE [LARGE SCALE GENOMIC DNA]</scope>
    <source>
        <strain evidence="2 3">KCTC 33519</strain>
    </source>
</reference>
<dbReference type="RefSeq" id="WP_375358110.1">
    <property type="nucleotide sequence ID" value="NZ_JBHHMI010000042.1"/>
</dbReference>
<evidence type="ECO:0000313" key="2">
    <source>
        <dbReference type="EMBL" id="MFB5269840.1"/>
    </source>
</evidence>
<accession>A0ABV5B046</accession>
<feature type="region of interest" description="Disordered" evidence="1">
    <location>
        <begin position="128"/>
        <end position="147"/>
    </location>
</feature>
<sequence length="316" mass="36801">MSSKMKMNWALHPTAGRVSVDDIQLDETLNESLKCEFCHVDLSFVGTYIKQDKYVAPILRLKKGKKNHLEYDGGECPYNKSNNQTQTLRKSKVAGVVLDKETVIRVNIPVELKKSLMDLLSQDLIPKKQKSENPKTKKSPGNYSNSKGELSDYINSARAFAKISKYFEQNKVQNYLEFKFFGITARWMDIYFEEWDKVYEKFQTKSPKELVCLRGVYASTGQPYVDNNGYEWVHIKLMKTSISSKTTSQTFTQIKLFKPMFTNFLKQLDEAKRKAEPIEVTFFGRIERYEKDGNRNIKGVAVLRRQIHFEKRNIKH</sequence>
<evidence type="ECO:0000313" key="3">
    <source>
        <dbReference type="Proteomes" id="UP001580346"/>
    </source>
</evidence>
<dbReference type="EMBL" id="JBHHMI010000042">
    <property type="protein sequence ID" value="MFB5269840.1"/>
    <property type="molecule type" value="Genomic_DNA"/>
</dbReference>
<organism evidence="2 3">
    <name type="scientific">Paenibacillus enshidis</name>
    <dbReference type="NCBI Taxonomy" id="1458439"/>
    <lineage>
        <taxon>Bacteria</taxon>
        <taxon>Bacillati</taxon>
        <taxon>Bacillota</taxon>
        <taxon>Bacilli</taxon>
        <taxon>Bacillales</taxon>
        <taxon>Paenibacillaceae</taxon>
        <taxon>Paenibacillus</taxon>
    </lineage>
</organism>
<proteinExistence type="predicted"/>